<feature type="signal peptide" evidence="18">
    <location>
        <begin position="1"/>
        <end position="26"/>
    </location>
</feature>
<dbReference type="InterPro" id="IPR001505">
    <property type="entry name" value="Copper_CuA"/>
</dbReference>
<keyword evidence="16" id="KW-0175">Coiled coil</keyword>
<keyword evidence="8 14" id="KW-0249">Electron transport</keyword>
<dbReference type="GO" id="GO:0042773">
    <property type="term" value="P:ATP synthesis coupled electron transport"/>
    <property type="evidence" value="ECO:0007669"/>
    <property type="project" value="TreeGrafter"/>
</dbReference>
<comment type="catalytic activity">
    <reaction evidence="13 15">
        <text>4 Fe(II)-[cytochrome c] + O2 + 8 H(+)(in) = 4 Fe(III)-[cytochrome c] + 2 H2O + 4 H(+)(out)</text>
        <dbReference type="Rhea" id="RHEA:11436"/>
        <dbReference type="Rhea" id="RHEA-COMP:10350"/>
        <dbReference type="Rhea" id="RHEA-COMP:14399"/>
        <dbReference type="ChEBI" id="CHEBI:15377"/>
        <dbReference type="ChEBI" id="CHEBI:15378"/>
        <dbReference type="ChEBI" id="CHEBI:15379"/>
        <dbReference type="ChEBI" id="CHEBI:29033"/>
        <dbReference type="ChEBI" id="CHEBI:29034"/>
        <dbReference type="EC" id="7.1.1.9"/>
    </reaction>
</comment>
<dbReference type="PANTHER" id="PTHR22888:SF9">
    <property type="entry name" value="CYTOCHROME C OXIDASE SUBUNIT 2"/>
    <property type="match status" value="1"/>
</dbReference>
<keyword evidence="21" id="KW-0560">Oxidoreductase</keyword>
<evidence type="ECO:0000256" key="18">
    <source>
        <dbReference type="SAM" id="SignalP"/>
    </source>
</evidence>
<dbReference type="GO" id="GO:0004129">
    <property type="term" value="F:cytochrome-c oxidase activity"/>
    <property type="evidence" value="ECO:0007669"/>
    <property type="project" value="UniProtKB-EC"/>
</dbReference>
<feature type="domain" description="Cytochrome oxidase subunit II transmembrane region profile" evidence="20">
    <location>
        <begin position="30"/>
        <end position="125"/>
    </location>
</feature>
<keyword evidence="11 17" id="KW-0472">Membrane</keyword>
<keyword evidence="3 14" id="KW-0813">Transport</keyword>
<reference evidence="21 22" key="1">
    <citation type="submission" date="2019-11" db="EMBL/GenBank/DDBJ databases">
        <title>Identification of a novel strain.</title>
        <authorList>
            <person name="Xu Q."/>
            <person name="Wang G."/>
        </authorList>
    </citation>
    <scope>NUCLEOTIDE SEQUENCE [LARGE SCALE GENOMIC DNA]</scope>
    <source>
        <strain evidence="22">xq</strain>
    </source>
</reference>
<evidence type="ECO:0000259" key="20">
    <source>
        <dbReference type="PROSITE" id="PS50999"/>
    </source>
</evidence>
<dbReference type="InterPro" id="IPR045187">
    <property type="entry name" value="CcO_II"/>
</dbReference>
<feature type="transmembrane region" description="Helical" evidence="17">
    <location>
        <begin position="97"/>
        <end position="118"/>
    </location>
</feature>
<comment type="function">
    <text evidence="12 15">Subunits I and II form the functional core of the enzyme complex. Electrons originating in cytochrome c are transferred via heme a and Cu(A) to the binuclear center formed by heme a3 and Cu(B).</text>
</comment>
<dbReference type="InterPro" id="IPR036257">
    <property type="entry name" value="Cyt_c_oxidase_su2_TM_sf"/>
</dbReference>
<name>A0A6I3KL65_9HYPH</name>
<evidence type="ECO:0000313" key="21">
    <source>
        <dbReference type="EMBL" id="MTD94477.1"/>
    </source>
</evidence>
<evidence type="ECO:0000256" key="9">
    <source>
        <dbReference type="ARBA" id="ARBA00022989"/>
    </source>
</evidence>
<dbReference type="Pfam" id="PF00116">
    <property type="entry name" value="COX2"/>
    <property type="match status" value="1"/>
</dbReference>
<dbReference type="NCBIfam" id="TIGR02866">
    <property type="entry name" value="CoxB"/>
    <property type="match status" value="1"/>
</dbReference>
<feature type="chain" id="PRO_5026190998" description="Cytochrome c oxidase subunit 2" evidence="18">
    <location>
        <begin position="27"/>
        <end position="327"/>
    </location>
</feature>
<evidence type="ECO:0000256" key="8">
    <source>
        <dbReference type="ARBA" id="ARBA00022982"/>
    </source>
</evidence>
<dbReference type="PANTHER" id="PTHR22888">
    <property type="entry name" value="CYTOCHROME C OXIDASE, SUBUNIT II"/>
    <property type="match status" value="1"/>
</dbReference>
<keyword evidence="7" id="KW-1278">Translocase</keyword>
<evidence type="ECO:0000256" key="12">
    <source>
        <dbReference type="ARBA" id="ARBA00024688"/>
    </source>
</evidence>
<comment type="subcellular location">
    <subcellularLocation>
        <location evidence="14">Cell membrane</location>
        <topology evidence="14">Multi-pass membrane protein</topology>
    </subcellularLocation>
    <subcellularLocation>
        <location evidence="1">Membrane</location>
        <topology evidence="1">Multi-pass membrane protein</topology>
    </subcellularLocation>
</comment>
<evidence type="ECO:0000256" key="16">
    <source>
        <dbReference type="SAM" id="Coils"/>
    </source>
</evidence>
<dbReference type="GO" id="GO:0016491">
    <property type="term" value="F:oxidoreductase activity"/>
    <property type="evidence" value="ECO:0007669"/>
    <property type="project" value="UniProtKB-KW"/>
</dbReference>
<dbReference type="InterPro" id="IPR002429">
    <property type="entry name" value="CcO_II-like_C"/>
</dbReference>
<evidence type="ECO:0000256" key="4">
    <source>
        <dbReference type="ARBA" id="ARBA00022660"/>
    </source>
</evidence>
<gene>
    <name evidence="21" type="primary">coxB</name>
    <name evidence="21" type="ORF">GIW81_09030</name>
</gene>
<organism evidence="21 22">
    <name type="scientific">Hyphomicrobium album</name>
    <dbReference type="NCBI Taxonomy" id="2665159"/>
    <lineage>
        <taxon>Bacteria</taxon>
        <taxon>Pseudomonadati</taxon>
        <taxon>Pseudomonadota</taxon>
        <taxon>Alphaproteobacteria</taxon>
        <taxon>Hyphomicrobiales</taxon>
        <taxon>Hyphomicrobiaceae</taxon>
        <taxon>Hyphomicrobium</taxon>
    </lineage>
</organism>
<dbReference type="Pfam" id="PF02790">
    <property type="entry name" value="COX2_TM"/>
    <property type="match status" value="1"/>
</dbReference>
<accession>A0A6I3KL65</accession>
<dbReference type="InterPro" id="IPR008972">
    <property type="entry name" value="Cupredoxin"/>
</dbReference>
<comment type="similarity">
    <text evidence="2 14">Belongs to the cytochrome c oxidase subunit 2 family.</text>
</comment>
<keyword evidence="22" id="KW-1185">Reference proteome</keyword>
<sequence length="327" mass="36031">MLRRLLCSAPAAAFVMLLLGASVAWAAMGQPSPGEMGFQGAASPVAEEIHKFYDFVNIIIVAITVFVMLLLLYVMYRFNERANPTPSKVTHHTILEVAWTVVPILILVAIAIPSFRLLNLQYSYPKADLTLKATGYQWYWEHAYPELGIAFETRMLDDAGLEELKAQSLPAVRNLSVDNEVIVPVNKVVTVLITAAPDGVIHDWTIPGFGSKVDAVPGRVTSTWFKPTVEGVFYGQCSELCGKDHAFMPIAVRVVKEEVYAGWVDAMKQANEVGKAAGAEKDKEKRKELLKQKKDLLEKAKGVVRQAALEQAGVRKFAKTDDATQAK</sequence>
<dbReference type="Proteomes" id="UP000440694">
    <property type="component" value="Unassembled WGS sequence"/>
</dbReference>
<dbReference type="SUPFAM" id="SSF81464">
    <property type="entry name" value="Cytochrome c oxidase subunit II-like, transmembrane region"/>
    <property type="match status" value="1"/>
</dbReference>
<dbReference type="Gene3D" id="2.60.40.420">
    <property type="entry name" value="Cupredoxins - blue copper proteins"/>
    <property type="match status" value="1"/>
</dbReference>
<feature type="coiled-coil region" evidence="16">
    <location>
        <begin position="279"/>
        <end position="306"/>
    </location>
</feature>
<evidence type="ECO:0000256" key="6">
    <source>
        <dbReference type="ARBA" id="ARBA00022723"/>
    </source>
</evidence>
<comment type="cofactor">
    <cofactor evidence="15">
        <name>Cu cation</name>
        <dbReference type="ChEBI" id="CHEBI:23378"/>
    </cofactor>
    <text evidence="15">Binds a copper A center.</text>
</comment>
<evidence type="ECO:0000256" key="13">
    <source>
        <dbReference type="ARBA" id="ARBA00047816"/>
    </source>
</evidence>
<dbReference type="PROSITE" id="PS50999">
    <property type="entry name" value="COX2_TM"/>
    <property type="match status" value="1"/>
</dbReference>
<dbReference type="GO" id="GO:0005886">
    <property type="term" value="C:plasma membrane"/>
    <property type="evidence" value="ECO:0007669"/>
    <property type="project" value="UniProtKB-SubCell"/>
</dbReference>
<evidence type="ECO:0000256" key="11">
    <source>
        <dbReference type="ARBA" id="ARBA00023136"/>
    </source>
</evidence>
<feature type="transmembrane region" description="Helical" evidence="17">
    <location>
        <begin position="55"/>
        <end position="76"/>
    </location>
</feature>
<dbReference type="EC" id="7.1.1.9" evidence="15"/>
<keyword evidence="9 17" id="KW-1133">Transmembrane helix</keyword>
<dbReference type="SUPFAM" id="SSF49503">
    <property type="entry name" value="Cupredoxins"/>
    <property type="match status" value="1"/>
</dbReference>
<dbReference type="InterPro" id="IPR014222">
    <property type="entry name" value="Cyt_c_oxidase_su2"/>
</dbReference>
<evidence type="ECO:0000256" key="15">
    <source>
        <dbReference type="RuleBase" id="RU004024"/>
    </source>
</evidence>
<comment type="caution">
    <text evidence="21">The sequence shown here is derived from an EMBL/GenBank/DDBJ whole genome shotgun (WGS) entry which is preliminary data.</text>
</comment>
<evidence type="ECO:0000256" key="1">
    <source>
        <dbReference type="ARBA" id="ARBA00004141"/>
    </source>
</evidence>
<keyword evidence="10 15" id="KW-0186">Copper</keyword>
<keyword evidence="4 14" id="KW-0679">Respiratory chain</keyword>
<evidence type="ECO:0000259" key="19">
    <source>
        <dbReference type="PROSITE" id="PS50857"/>
    </source>
</evidence>
<keyword evidence="18" id="KW-0732">Signal</keyword>
<evidence type="ECO:0000256" key="5">
    <source>
        <dbReference type="ARBA" id="ARBA00022692"/>
    </source>
</evidence>
<evidence type="ECO:0000256" key="3">
    <source>
        <dbReference type="ARBA" id="ARBA00022448"/>
    </source>
</evidence>
<dbReference type="InterPro" id="IPR011759">
    <property type="entry name" value="Cyt_c_oxidase_su2_TM_dom"/>
</dbReference>
<dbReference type="Gene3D" id="1.10.287.90">
    <property type="match status" value="1"/>
</dbReference>
<dbReference type="PROSITE" id="PS00078">
    <property type="entry name" value="COX2"/>
    <property type="match status" value="1"/>
</dbReference>
<evidence type="ECO:0000256" key="7">
    <source>
        <dbReference type="ARBA" id="ARBA00022967"/>
    </source>
</evidence>
<dbReference type="RefSeq" id="WP_154738898.1">
    <property type="nucleotide sequence ID" value="NZ_WMBQ01000001.1"/>
</dbReference>
<evidence type="ECO:0000256" key="10">
    <source>
        <dbReference type="ARBA" id="ARBA00023008"/>
    </source>
</evidence>
<evidence type="ECO:0000313" key="22">
    <source>
        <dbReference type="Proteomes" id="UP000440694"/>
    </source>
</evidence>
<keyword evidence="5 14" id="KW-0812">Transmembrane</keyword>
<evidence type="ECO:0000256" key="17">
    <source>
        <dbReference type="SAM" id="Phobius"/>
    </source>
</evidence>
<dbReference type="GO" id="GO:0005507">
    <property type="term" value="F:copper ion binding"/>
    <property type="evidence" value="ECO:0007669"/>
    <property type="project" value="InterPro"/>
</dbReference>
<protein>
    <recommendedName>
        <fullName evidence="15">Cytochrome c oxidase subunit 2</fullName>
        <ecNumber evidence="15">7.1.1.9</ecNumber>
    </recommendedName>
</protein>
<dbReference type="PROSITE" id="PS50857">
    <property type="entry name" value="COX2_CUA"/>
    <property type="match status" value="1"/>
</dbReference>
<keyword evidence="6 15" id="KW-0479">Metal-binding</keyword>
<dbReference type="PRINTS" id="PR01166">
    <property type="entry name" value="CYCOXIDASEII"/>
</dbReference>
<dbReference type="AlphaFoldDB" id="A0A6I3KL65"/>
<feature type="domain" description="Cytochrome oxidase subunit II copper A binding" evidence="19">
    <location>
        <begin position="126"/>
        <end position="266"/>
    </location>
</feature>
<evidence type="ECO:0000256" key="14">
    <source>
        <dbReference type="RuleBase" id="RU000456"/>
    </source>
</evidence>
<proteinExistence type="inferred from homology"/>
<evidence type="ECO:0000256" key="2">
    <source>
        <dbReference type="ARBA" id="ARBA00007866"/>
    </source>
</evidence>
<dbReference type="EMBL" id="WMBQ01000001">
    <property type="protein sequence ID" value="MTD94477.1"/>
    <property type="molecule type" value="Genomic_DNA"/>
</dbReference>